<protein>
    <submittedName>
        <fullName evidence="1">Uncharacterized protein</fullName>
    </submittedName>
</protein>
<keyword evidence="2" id="KW-1185">Reference proteome</keyword>
<evidence type="ECO:0000313" key="2">
    <source>
        <dbReference type="Proteomes" id="UP000000768"/>
    </source>
</evidence>
<accession>A0A1B6Q1S5</accession>
<dbReference type="AlphaFoldDB" id="A0A1B6Q1S5"/>
<name>A0A1B6Q1S5_SORBI</name>
<proteinExistence type="predicted"/>
<sequence length="168" mass="19117">MPHRVHICYNVLESHKESLEVTLIPCVCYNVLESHKESLEVTLIPCHHIETRILEAILVSPLKNGKHILSFATHKSAHSEFPSVIFPLFKVPNWQGPNPAKDEVQSSMKNMNQQTSLNCHAAQLVKIMPRRVQSSMKNMNQQTSLKLRNTIIFASIAEEKTTKKNQVI</sequence>
<dbReference type="Proteomes" id="UP000000768">
    <property type="component" value="Chromosome 3"/>
</dbReference>
<reference evidence="1 2" key="1">
    <citation type="journal article" date="2009" name="Nature">
        <title>The Sorghum bicolor genome and the diversification of grasses.</title>
        <authorList>
            <person name="Paterson A.H."/>
            <person name="Bowers J.E."/>
            <person name="Bruggmann R."/>
            <person name="Dubchak I."/>
            <person name="Grimwood J."/>
            <person name="Gundlach H."/>
            <person name="Haberer G."/>
            <person name="Hellsten U."/>
            <person name="Mitros T."/>
            <person name="Poliakov A."/>
            <person name="Schmutz J."/>
            <person name="Spannagl M."/>
            <person name="Tang H."/>
            <person name="Wang X."/>
            <person name="Wicker T."/>
            <person name="Bharti A.K."/>
            <person name="Chapman J."/>
            <person name="Feltus F.A."/>
            <person name="Gowik U."/>
            <person name="Grigoriev I.V."/>
            <person name="Lyons E."/>
            <person name="Maher C.A."/>
            <person name="Martis M."/>
            <person name="Narechania A."/>
            <person name="Otillar R.P."/>
            <person name="Penning B.W."/>
            <person name="Salamov A.A."/>
            <person name="Wang Y."/>
            <person name="Zhang L."/>
            <person name="Carpita N.C."/>
            <person name="Freeling M."/>
            <person name="Gingle A.R."/>
            <person name="Hash C.T."/>
            <person name="Keller B."/>
            <person name="Klein P."/>
            <person name="Kresovich S."/>
            <person name="McCann M.C."/>
            <person name="Ming R."/>
            <person name="Peterson D.G."/>
            <person name="Mehboob-ur-Rahman"/>
            <person name="Ware D."/>
            <person name="Westhoff P."/>
            <person name="Mayer K.F."/>
            <person name="Messing J."/>
            <person name="Rokhsar D.S."/>
        </authorList>
    </citation>
    <scope>NUCLEOTIDE SEQUENCE [LARGE SCALE GENOMIC DNA]</scope>
    <source>
        <strain evidence="2">cv. BTx623</strain>
    </source>
</reference>
<dbReference type="InParanoid" id="A0A1B6Q1S5"/>
<gene>
    <name evidence="1" type="ORF">SORBI_3003G069400</name>
</gene>
<dbReference type="Gramene" id="KXG31864">
    <property type="protein sequence ID" value="KXG31864"/>
    <property type="gene ID" value="SORBI_3003G069400"/>
</dbReference>
<evidence type="ECO:0000313" key="1">
    <source>
        <dbReference type="EMBL" id="KXG31864.1"/>
    </source>
</evidence>
<reference evidence="2" key="2">
    <citation type="journal article" date="2018" name="Plant J.">
        <title>The Sorghum bicolor reference genome: improved assembly, gene annotations, a transcriptome atlas, and signatures of genome organization.</title>
        <authorList>
            <person name="McCormick R.F."/>
            <person name="Truong S.K."/>
            <person name="Sreedasyam A."/>
            <person name="Jenkins J."/>
            <person name="Shu S."/>
            <person name="Sims D."/>
            <person name="Kennedy M."/>
            <person name="Amirebrahimi M."/>
            <person name="Weers B.D."/>
            <person name="McKinley B."/>
            <person name="Mattison A."/>
            <person name="Morishige D.T."/>
            <person name="Grimwood J."/>
            <person name="Schmutz J."/>
            <person name="Mullet J.E."/>
        </authorList>
    </citation>
    <scope>NUCLEOTIDE SEQUENCE [LARGE SCALE GENOMIC DNA]</scope>
    <source>
        <strain evidence="2">cv. BTx623</strain>
    </source>
</reference>
<dbReference type="EMBL" id="CM000762">
    <property type="protein sequence ID" value="KXG31864.1"/>
    <property type="molecule type" value="Genomic_DNA"/>
</dbReference>
<organism evidence="1 2">
    <name type="scientific">Sorghum bicolor</name>
    <name type="common">Sorghum</name>
    <name type="synonym">Sorghum vulgare</name>
    <dbReference type="NCBI Taxonomy" id="4558"/>
    <lineage>
        <taxon>Eukaryota</taxon>
        <taxon>Viridiplantae</taxon>
        <taxon>Streptophyta</taxon>
        <taxon>Embryophyta</taxon>
        <taxon>Tracheophyta</taxon>
        <taxon>Spermatophyta</taxon>
        <taxon>Magnoliopsida</taxon>
        <taxon>Liliopsida</taxon>
        <taxon>Poales</taxon>
        <taxon>Poaceae</taxon>
        <taxon>PACMAD clade</taxon>
        <taxon>Panicoideae</taxon>
        <taxon>Andropogonodae</taxon>
        <taxon>Andropogoneae</taxon>
        <taxon>Sorghinae</taxon>
        <taxon>Sorghum</taxon>
    </lineage>
</organism>